<reference evidence="9" key="4">
    <citation type="submission" date="2025-04" db="UniProtKB">
        <authorList>
            <consortium name="RefSeq"/>
        </authorList>
    </citation>
    <scope>IDENTIFICATION</scope>
    <source>
        <strain evidence="9">Tuebingen</strain>
    </source>
</reference>
<dbReference type="RefSeq" id="NP_001315033.1">
    <property type="nucleotide sequence ID" value="NM_001328104.1"/>
</dbReference>
<accession>F1QYG2</accession>
<evidence type="ECO:0000256" key="2">
    <source>
        <dbReference type="ARBA" id="ARBA00022771"/>
    </source>
</evidence>
<feature type="compositionally biased region" description="Basic and acidic residues" evidence="5">
    <location>
        <begin position="333"/>
        <end position="342"/>
    </location>
</feature>
<feature type="compositionally biased region" description="Acidic residues" evidence="5">
    <location>
        <begin position="381"/>
        <end position="444"/>
    </location>
</feature>
<name>F1QYG2_DANRE</name>
<dbReference type="GO" id="GO:0008270">
    <property type="term" value="F:zinc ion binding"/>
    <property type="evidence" value="ECO:0007669"/>
    <property type="project" value="UniProtKB-KW"/>
</dbReference>
<evidence type="ECO:0000313" key="9">
    <source>
        <dbReference type="RefSeq" id="NP_001315033.1"/>
    </source>
</evidence>
<dbReference type="SMR" id="F1QYG2"/>
<feature type="compositionally biased region" description="Basic and acidic residues" evidence="5">
    <location>
        <begin position="1"/>
        <end position="11"/>
    </location>
</feature>
<dbReference type="OrthoDB" id="6105938at2759"/>
<feature type="region of interest" description="Disordered" evidence="5">
    <location>
        <begin position="378"/>
        <end position="468"/>
    </location>
</feature>
<dbReference type="InterPro" id="IPR001841">
    <property type="entry name" value="Znf_RING"/>
</dbReference>
<dbReference type="InterPro" id="IPR013083">
    <property type="entry name" value="Znf_RING/FYVE/PHD"/>
</dbReference>
<evidence type="ECO:0000256" key="1">
    <source>
        <dbReference type="ARBA" id="ARBA00022723"/>
    </source>
</evidence>
<keyword evidence="1" id="KW-0479">Metal-binding</keyword>
<keyword evidence="2 4" id="KW-0863">Zinc-finger</keyword>
<organism evidence="7">
    <name type="scientific">Danio rerio</name>
    <name type="common">Zebrafish</name>
    <name type="synonym">Brachydanio rerio</name>
    <dbReference type="NCBI Taxonomy" id="7955"/>
    <lineage>
        <taxon>Eukaryota</taxon>
        <taxon>Metazoa</taxon>
        <taxon>Chordata</taxon>
        <taxon>Craniata</taxon>
        <taxon>Vertebrata</taxon>
        <taxon>Euteleostomi</taxon>
        <taxon>Actinopterygii</taxon>
        <taxon>Neopterygii</taxon>
        <taxon>Teleostei</taxon>
        <taxon>Ostariophysi</taxon>
        <taxon>Cypriniformes</taxon>
        <taxon>Danionidae</taxon>
        <taxon>Danioninae</taxon>
        <taxon>Danio</taxon>
    </lineage>
</organism>
<gene>
    <name evidence="9 10" type="ORF">zgc:174931</name>
</gene>
<dbReference type="AGR" id="ZFIN:ZDB-GENE-070928-43"/>
<dbReference type="SMART" id="SM00184">
    <property type="entry name" value="RING"/>
    <property type="match status" value="1"/>
</dbReference>
<accession>A0A8M1P9J7</accession>
<dbReference type="Gene3D" id="4.10.830.40">
    <property type="match status" value="1"/>
</dbReference>
<dbReference type="OMA" id="CALCKSM"/>
<protein>
    <submittedName>
        <fullName evidence="9">Uncharacterized protein LOC569527 isoform 1</fullName>
    </submittedName>
    <submittedName>
        <fullName evidence="7">Zgc:174931</fullName>
    </submittedName>
</protein>
<feature type="region of interest" description="Disordered" evidence="5">
    <location>
        <begin position="321"/>
        <end position="342"/>
    </location>
</feature>
<dbReference type="Proteomes" id="UP000000437">
    <property type="component" value="Chromosome 8"/>
</dbReference>
<feature type="region of interest" description="Disordered" evidence="5">
    <location>
        <begin position="94"/>
        <end position="114"/>
    </location>
</feature>
<feature type="domain" description="RING-type" evidence="6">
    <location>
        <begin position="135"/>
        <end position="175"/>
    </location>
</feature>
<dbReference type="SUPFAM" id="SSF57850">
    <property type="entry name" value="RING/U-box"/>
    <property type="match status" value="1"/>
</dbReference>
<reference evidence="7 8" key="2">
    <citation type="journal article" date="2013" name="Nature">
        <title>The zebrafish reference genome sequence and its relationship to the human genome.</title>
        <authorList>
            <consortium name="Genome Reference Consortium Zebrafish"/>
            <person name="Howe K."/>
            <person name="Clark M.D."/>
            <person name="Torroja C.F."/>
            <person name="Torrance J."/>
            <person name="Berthelot C."/>
            <person name="Muffato M."/>
            <person name="Collins J.E."/>
            <person name="Humphray S."/>
            <person name="McLaren K."/>
            <person name="Matthews L."/>
            <person name="McLaren S."/>
            <person name="Sealy I."/>
            <person name="Caccamo M."/>
            <person name="Churcher C."/>
            <person name="Scott C."/>
            <person name="Barrett J.C."/>
            <person name="Koch R."/>
            <person name="Rauch G.J."/>
            <person name="White S."/>
            <person name="Chow W."/>
            <person name="Kilian B."/>
            <person name="Quintais L.T."/>
            <person name="Guerra-Assuncao J.A."/>
            <person name="Zhou Y."/>
            <person name="Gu Y."/>
            <person name="Yen J."/>
            <person name="Vogel J.H."/>
            <person name="Eyre T."/>
            <person name="Redmond S."/>
            <person name="Banerjee R."/>
            <person name="Chi J."/>
            <person name="Fu B."/>
            <person name="Langley E."/>
            <person name="Maguire S.F."/>
            <person name="Laird G.K."/>
            <person name="Lloyd D."/>
            <person name="Kenyon E."/>
            <person name="Donaldson S."/>
            <person name="Sehra H."/>
            <person name="Almeida-King J."/>
            <person name="Loveland J."/>
            <person name="Trevanion S."/>
            <person name="Jones M."/>
            <person name="Quail M."/>
            <person name="Willey D."/>
            <person name="Hunt A."/>
            <person name="Burton J."/>
            <person name="Sims S."/>
            <person name="McLay K."/>
            <person name="Plumb B."/>
            <person name="Davis J."/>
            <person name="Clee C."/>
            <person name="Oliver K."/>
            <person name="Clark R."/>
            <person name="Riddle C."/>
            <person name="Elliot D."/>
            <person name="Eliott D."/>
            <person name="Threadgold G."/>
            <person name="Harden G."/>
            <person name="Ware D."/>
            <person name="Begum S."/>
            <person name="Mortimore B."/>
            <person name="Mortimer B."/>
            <person name="Kerry G."/>
            <person name="Heath P."/>
            <person name="Phillimore B."/>
            <person name="Tracey A."/>
            <person name="Corby N."/>
            <person name="Dunn M."/>
            <person name="Johnson C."/>
            <person name="Wood J."/>
            <person name="Clark S."/>
            <person name="Pelan S."/>
            <person name="Griffiths G."/>
            <person name="Smith M."/>
            <person name="Glithero R."/>
            <person name="Howden P."/>
            <person name="Barker N."/>
            <person name="Lloyd C."/>
            <person name="Stevens C."/>
            <person name="Harley J."/>
            <person name="Holt K."/>
            <person name="Panagiotidis G."/>
            <person name="Lovell J."/>
            <person name="Beasley H."/>
            <person name="Henderson C."/>
            <person name="Gordon D."/>
            <person name="Auger K."/>
            <person name="Wright D."/>
            <person name="Collins J."/>
            <person name="Raisen C."/>
            <person name="Dyer L."/>
            <person name="Leung K."/>
            <person name="Robertson L."/>
            <person name="Ambridge K."/>
            <person name="Leongamornlert D."/>
            <person name="McGuire S."/>
            <person name="Gilderthorp R."/>
            <person name="Griffiths C."/>
            <person name="Manthravadi D."/>
            <person name="Nichol S."/>
            <person name="Barker G."/>
            <person name="Whitehead S."/>
            <person name="Kay M."/>
            <person name="Brown J."/>
            <person name="Murnane C."/>
            <person name="Gray E."/>
            <person name="Humphries M."/>
            <person name="Sycamore N."/>
            <person name="Barker D."/>
            <person name="Saunders D."/>
            <person name="Wallis J."/>
            <person name="Babbage A."/>
            <person name="Hammond S."/>
            <person name="Mashreghi-Mohammadi M."/>
            <person name="Barr L."/>
            <person name="Martin S."/>
            <person name="Wray P."/>
            <person name="Ellington A."/>
            <person name="Matthews N."/>
            <person name="Ellwood M."/>
            <person name="Woodmansey R."/>
            <person name="Clark G."/>
            <person name="Cooper J."/>
            <person name="Cooper J."/>
            <person name="Tromans A."/>
            <person name="Grafham D."/>
            <person name="Skuce C."/>
            <person name="Pandian R."/>
            <person name="Andrews R."/>
            <person name="Harrison E."/>
            <person name="Kimberley A."/>
            <person name="Garnett J."/>
            <person name="Fosker N."/>
            <person name="Hall R."/>
            <person name="Garner P."/>
            <person name="Kelly D."/>
            <person name="Bird C."/>
            <person name="Palmer S."/>
            <person name="Gehring I."/>
            <person name="Berger A."/>
            <person name="Dooley C.M."/>
            <person name="Ersan-Urun Z."/>
            <person name="Eser C."/>
            <person name="Geiger H."/>
            <person name="Geisler M."/>
            <person name="Karotki L."/>
            <person name="Kirn A."/>
            <person name="Konantz J."/>
            <person name="Konantz M."/>
            <person name="Oberlander M."/>
            <person name="Rudolph-Geiger S."/>
            <person name="Teucke M."/>
            <person name="Lanz C."/>
            <person name="Raddatz G."/>
            <person name="Osoegawa K."/>
            <person name="Zhu B."/>
            <person name="Rapp A."/>
            <person name="Widaa S."/>
            <person name="Langford C."/>
            <person name="Yang F."/>
            <person name="Schuster S.C."/>
            <person name="Carter N.P."/>
            <person name="Harrow J."/>
            <person name="Ning Z."/>
            <person name="Herrero J."/>
            <person name="Searle S.M."/>
            <person name="Enright A."/>
            <person name="Geisler R."/>
            <person name="Plasterk R.H."/>
            <person name="Lee C."/>
            <person name="Westerfield M."/>
            <person name="de Jong P.J."/>
            <person name="Zon L.I."/>
            <person name="Postlethwait J.H."/>
            <person name="Nusslein-Volhard C."/>
            <person name="Hubbard T.J."/>
            <person name="Roest Crollius H."/>
            <person name="Rogers J."/>
            <person name="Stemple D.L."/>
        </authorList>
    </citation>
    <scope>NUCLEOTIDE SEQUENCE [LARGE SCALE GENOMIC DNA]</scope>
    <source>
        <strain evidence="7">Tuebingen</strain>
    </source>
</reference>
<dbReference type="EMBL" id="CR376731">
    <property type="status" value="NOT_ANNOTATED_CDS"/>
    <property type="molecule type" value="Genomic_DNA"/>
</dbReference>
<dbReference type="PANTHER" id="PTHR25465:SF75">
    <property type="entry name" value="E3 UBIQUITIN_ISG15 LIGASE TRIM25-RELATED"/>
    <property type="match status" value="1"/>
</dbReference>
<feature type="compositionally biased region" description="Acidic residues" evidence="5">
    <location>
        <begin position="459"/>
        <end position="468"/>
    </location>
</feature>
<reference evidence="9" key="3">
    <citation type="journal article" date="2016" name="BMC Genomics">
        <title>Gene evolution and gene expression after whole genome duplication in fish: the PhyloFish database.</title>
        <authorList>
            <person name="Pasquier J."/>
            <person name="Cabau C."/>
            <person name="Nguyen T."/>
            <person name="Jouanno E."/>
            <person name="Severac D."/>
            <person name="Braasch I."/>
            <person name="Journot L."/>
            <person name="Pontarotti P."/>
            <person name="Klopp C."/>
            <person name="Postlethwait J.H."/>
            <person name="Guiguen Y."/>
            <person name="Bobe J."/>
        </authorList>
    </citation>
    <scope>NUCLEOTIDE SEQUENCE</scope>
    <source>
        <strain evidence="9">Tuebingen</strain>
    </source>
</reference>
<feature type="compositionally biased region" description="Basic and acidic residues" evidence="5">
    <location>
        <begin position="445"/>
        <end position="457"/>
    </location>
</feature>
<reference evidence="7" key="1">
    <citation type="submission" date="2011-07" db="UniProtKB">
        <authorList>
            <consortium name="Ensembl"/>
        </authorList>
    </citation>
    <scope>IDENTIFICATION</scope>
    <source>
        <strain evidence="7">Tuebingen</strain>
    </source>
</reference>
<sequence length="468" mass="53314">MSLKGPREFKGPSKRRRSETERAAERPAECTSKRLKSTRASSPTLSYMSMRTDWSMDPPANFKDRETFPRHLRVKAASPSSSLRTDWSMDPPANFKCGESNAREKVSSKGRPANFKASEDFPLHSRMWTEHHLQCALCKSMLKDPASITCGHNFCRDCINAFWDNCAGDFVCPQCGQASETRPVLNTNVALAEVVKNMQQTFSPALPPQCYAGPEDVVCDFCTENRLKAVKSCSTCGVFLCETHIRQHYTIPALQKHTLRDVTGEDQMKMKLLLEQQKTVNIFSSVTSGQQYQTDKTQDPIKDIAVKSFFESLLKNATLQKRPKKFTKPSRPNPRDNKDVRRLTHVCSTLQQDISGLKKSISKFTKVKHTKKAINYKEDSERDYDDDDDDEDSDERSDDEESYEDYSDEEQEGSENSSYDEEDEDEDSSENEEDGSEYSDEGSDDEHTGRSEDRSSDEYSTEDDEEDY</sequence>
<dbReference type="CDD" id="cd19802">
    <property type="entry name" value="Bbox1_TRIM8-like"/>
    <property type="match status" value="1"/>
</dbReference>
<evidence type="ECO:0000256" key="3">
    <source>
        <dbReference type="ARBA" id="ARBA00022833"/>
    </source>
</evidence>
<dbReference type="Ensembl" id="ENSDART00000074163.5">
    <property type="protein sequence ID" value="ENSDARP00000068652.5"/>
    <property type="gene ID" value="ENSDARG00000092626.3"/>
</dbReference>
<evidence type="ECO:0000313" key="8">
    <source>
        <dbReference type="Proteomes" id="UP000000437"/>
    </source>
</evidence>
<dbReference type="InterPro" id="IPR017907">
    <property type="entry name" value="Znf_RING_CS"/>
</dbReference>
<feature type="compositionally biased region" description="Basic and acidic residues" evidence="5">
    <location>
        <begin position="18"/>
        <end position="32"/>
    </location>
</feature>
<dbReference type="Pfam" id="PF15227">
    <property type="entry name" value="zf-C3HC4_4"/>
    <property type="match status" value="1"/>
</dbReference>
<dbReference type="ExpressionAtlas" id="F1QYG2">
    <property type="expression patterns" value="baseline and differential"/>
</dbReference>
<evidence type="ECO:0000259" key="6">
    <source>
        <dbReference type="PROSITE" id="PS50089"/>
    </source>
</evidence>
<evidence type="ECO:0000256" key="5">
    <source>
        <dbReference type="SAM" id="MobiDB-lite"/>
    </source>
</evidence>
<dbReference type="Bgee" id="ENSDARG00000092626">
    <property type="expression patterns" value="Expressed in zone of skin and 16 other cell types or tissues"/>
</dbReference>
<proteinExistence type="predicted"/>
<evidence type="ECO:0000313" key="10">
    <source>
        <dbReference type="ZFIN" id="ZDB-GENE-070928-43"/>
    </source>
</evidence>
<dbReference type="GeneID" id="569527"/>
<dbReference type="Gene3D" id="3.30.40.10">
    <property type="entry name" value="Zinc/RING finger domain, C3HC4 (zinc finger)"/>
    <property type="match status" value="1"/>
</dbReference>
<dbReference type="AlphaFoldDB" id="F1QYG2"/>
<dbReference type="PROSITE" id="PS50089">
    <property type="entry name" value="ZF_RING_2"/>
    <property type="match status" value="1"/>
</dbReference>
<dbReference type="PANTHER" id="PTHR25465">
    <property type="entry name" value="B-BOX DOMAIN CONTAINING"/>
    <property type="match status" value="1"/>
</dbReference>
<evidence type="ECO:0000256" key="4">
    <source>
        <dbReference type="PROSITE-ProRule" id="PRU00175"/>
    </source>
</evidence>
<evidence type="ECO:0000313" key="7">
    <source>
        <dbReference type="Ensembl" id="ENSDARP00000068652"/>
    </source>
</evidence>
<dbReference type="CDD" id="cd16601">
    <property type="entry name" value="RING-HC_TRIM39_C-IV"/>
    <property type="match status" value="1"/>
</dbReference>
<dbReference type="ZFIN" id="ZDB-GENE-070928-43">
    <property type="gene designation" value="zgc:174931"/>
</dbReference>
<feature type="region of interest" description="Disordered" evidence="5">
    <location>
        <begin position="1"/>
        <end position="44"/>
    </location>
</feature>
<keyword evidence="8" id="KW-1185">Reference proteome</keyword>
<dbReference type="InterPro" id="IPR051051">
    <property type="entry name" value="E3_ubiq-ligase_TRIM/RNF"/>
</dbReference>
<keyword evidence="3" id="KW-0862">Zinc</keyword>
<dbReference type="PROSITE" id="PS00518">
    <property type="entry name" value="ZF_RING_1"/>
    <property type="match status" value="1"/>
</dbReference>